<reference evidence="1" key="1">
    <citation type="submission" date="2020-06" db="EMBL/GenBank/DDBJ databases">
        <authorList>
            <person name="Li T."/>
            <person name="Hu X."/>
            <person name="Zhang T."/>
            <person name="Song X."/>
            <person name="Zhang H."/>
            <person name="Dai N."/>
            <person name="Sheng W."/>
            <person name="Hou X."/>
            <person name="Wei L."/>
        </authorList>
    </citation>
    <scope>NUCLEOTIDE SEQUENCE</scope>
    <source>
        <strain evidence="1">3651</strain>
        <tissue evidence="1">Leaf</tissue>
    </source>
</reference>
<evidence type="ECO:0000313" key="2">
    <source>
        <dbReference type="Proteomes" id="UP001293254"/>
    </source>
</evidence>
<proteinExistence type="predicted"/>
<reference evidence="1" key="2">
    <citation type="journal article" date="2024" name="Plant">
        <title>Genomic evolution and insights into agronomic trait innovations of Sesamum species.</title>
        <authorList>
            <person name="Miao H."/>
            <person name="Wang L."/>
            <person name="Qu L."/>
            <person name="Liu H."/>
            <person name="Sun Y."/>
            <person name="Le M."/>
            <person name="Wang Q."/>
            <person name="Wei S."/>
            <person name="Zheng Y."/>
            <person name="Lin W."/>
            <person name="Duan Y."/>
            <person name="Cao H."/>
            <person name="Xiong S."/>
            <person name="Wang X."/>
            <person name="Wei L."/>
            <person name="Li C."/>
            <person name="Ma Q."/>
            <person name="Ju M."/>
            <person name="Zhao R."/>
            <person name="Li G."/>
            <person name="Mu C."/>
            <person name="Tian Q."/>
            <person name="Mei H."/>
            <person name="Zhang T."/>
            <person name="Gao T."/>
            <person name="Zhang H."/>
        </authorList>
    </citation>
    <scope>NUCLEOTIDE SEQUENCE</scope>
    <source>
        <strain evidence="1">3651</strain>
    </source>
</reference>
<sequence>MFLEQRDGTEYSAVISRTTHQETLPFTCRDSELQRVRQDFAAGGDGRSRKDGIAELALWEWGLQPRPGIGNVQLRFLIFGQPTSHASAAPNVRCHHLECAVMTNTVSRATISFR</sequence>
<keyword evidence="2" id="KW-1185">Reference proteome</keyword>
<evidence type="ECO:0000313" key="1">
    <source>
        <dbReference type="EMBL" id="KAK4414004.1"/>
    </source>
</evidence>
<organism evidence="1 2">
    <name type="scientific">Sesamum alatum</name>
    <dbReference type="NCBI Taxonomy" id="300844"/>
    <lineage>
        <taxon>Eukaryota</taxon>
        <taxon>Viridiplantae</taxon>
        <taxon>Streptophyta</taxon>
        <taxon>Embryophyta</taxon>
        <taxon>Tracheophyta</taxon>
        <taxon>Spermatophyta</taxon>
        <taxon>Magnoliopsida</taxon>
        <taxon>eudicotyledons</taxon>
        <taxon>Gunneridae</taxon>
        <taxon>Pentapetalae</taxon>
        <taxon>asterids</taxon>
        <taxon>lamiids</taxon>
        <taxon>Lamiales</taxon>
        <taxon>Pedaliaceae</taxon>
        <taxon>Sesamum</taxon>
    </lineage>
</organism>
<gene>
    <name evidence="1" type="ORF">Salat_2813200</name>
</gene>
<dbReference type="Proteomes" id="UP001293254">
    <property type="component" value="Unassembled WGS sequence"/>
</dbReference>
<accession>A0AAE2C9F8</accession>
<comment type="caution">
    <text evidence="1">The sequence shown here is derived from an EMBL/GenBank/DDBJ whole genome shotgun (WGS) entry which is preliminary data.</text>
</comment>
<dbReference type="EMBL" id="JACGWO010000012">
    <property type="protein sequence ID" value="KAK4414004.1"/>
    <property type="molecule type" value="Genomic_DNA"/>
</dbReference>
<dbReference type="AlphaFoldDB" id="A0AAE2C9F8"/>
<protein>
    <submittedName>
        <fullName evidence="1">Uncharacterized protein</fullName>
    </submittedName>
</protein>
<name>A0AAE2C9F8_9LAMI</name>